<organism evidence="2 3">
    <name type="scientific">Taxus chinensis</name>
    <name type="common">Chinese yew</name>
    <name type="synonym">Taxus wallichiana var. chinensis</name>
    <dbReference type="NCBI Taxonomy" id="29808"/>
    <lineage>
        <taxon>Eukaryota</taxon>
        <taxon>Viridiplantae</taxon>
        <taxon>Streptophyta</taxon>
        <taxon>Embryophyta</taxon>
        <taxon>Tracheophyta</taxon>
        <taxon>Spermatophyta</taxon>
        <taxon>Pinopsida</taxon>
        <taxon>Pinidae</taxon>
        <taxon>Conifers II</taxon>
        <taxon>Cupressales</taxon>
        <taxon>Taxaceae</taxon>
        <taxon>Taxus</taxon>
    </lineage>
</organism>
<reference evidence="2 3" key="1">
    <citation type="journal article" date="2021" name="Nat. Plants">
        <title>The Taxus genome provides insights into paclitaxel biosynthesis.</title>
        <authorList>
            <person name="Xiong X."/>
            <person name="Gou J."/>
            <person name="Liao Q."/>
            <person name="Li Y."/>
            <person name="Zhou Q."/>
            <person name="Bi G."/>
            <person name="Li C."/>
            <person name="Du R."/>
            <person name="Wang X."/>
            <person name="Sun T."/>
            <person name="Guo L."/>
            <person name="Liang H."/>
            <person name="Lu P."/>
            <person name="Wu Y."/>
            <person name="Zhang Z."/>
            <person name="Ro D.K."/>
            <person name="Shang Y."/>
            <person name="Huang S."/>
            <person name="Yan J."/>
        </authorList>
    </citation>
    <scope>NUCLEOTIDE SEQUENCE [LARGE SCALE GENOMIC DNA]</scope>
    <source>
        <strain evidence="2">Ta-2019</strain>
    </source>
</reference>
<sequence>MDNADKDGIVDPIPKTLVMTRALETLVGIWVEVAMMDGVDVRTTIGIDKMMLGNEMEGNGSVKGSEKEMGDPIVSPTERTRRNENTWAIKGDENKEMIMEVEGTDIGSENGGGRDDGSCEILGESLTSTTSVTGAA</sequence>
<evidence type="ECO:0000256" key="1">
    <source>
        <dbReference type="SAM" id="MobiDB-lite"/>
    </source>
</evidence>
<feature type="compositionally biased region" description="Polar residues" evidence="1">
    <location>
        <begin position="125"/>
        <end position="136"/>
    </location>
</feature>
<feature type="region of interest" description="Disordered" evidence="1">
    <location>
        <begin position="103"/>
        <end position="136"/>
    </location>
</feature>
<evidence type="ECO:0000313" key="2">
    <source>
        <dbReference type="EMBL" id="KAH9313577.1"/>
    </source>
</evidence>
<feature type="region of interest" description="Disordered" evidence="1">
    <location>
        <begin position="56"/>
        <end position="85"/>
    </location>
</feature>
<protein>
    <submittedName>
        <fullName evidence="2">Uncharacterized protein</fullName>
    </submittedName>
</protein>
<accession>A0AA38FZH4</accession>
<feature type="non-terminal residue" evidence="2">
    <location>
        <position position="1"/>
    </location>
</feature>
<evidence type="ECO:0000313" key="3">
    <source>
        <dbReference type="Proteomes" id="UP000824469"/>
    </source>
</evidence>
<comment type="caution">
    <text evidence="2">The sequence shown here is derived from an EMBL/GenBank/DDBJ whole genome shotgun (WGS) entry which is preliminary data.</text>
</comment>
<dbReference type="Proteomes" id="UP000824469">
    <property type="component" value="Unassembled WGS sequence"/>
</dbReference>
<name>A0AA38FZH4_TAXCH</name>
<dbReference type="AlphaFoldDB" id="A0AA38FZH4"/>
<keyword evidence="3" id="KW-1185">Reference proteome</keyword>
<dbReference type="EMBL" id="JAHRHJ020000005">
    <property type="protein sequence ID" value="KAH9313577.1"/>
    <property type="molecule type" value="Genomic_DNA"/>
</dbReference>
<gene>
    <name evidence="2" type="ORF">KI387_022204</name>
</gene>
<proteinExistence type="predicted"/>